<feature type="domain" description="Radical SAM core" evidence="5">
    <location>
        <begin position="80"/>
        <end position="284"/>
    </location>
</feature>
<dbReference type="PANTHER" id="PTHR11228:SF7">
    <property type="entry name" value="PQQA PEPTIDE CYCLASE"/>
    <property type="match status" value="1"/>
</dbReference>
<dbReference type="SFLD" id="SFLDS00029">
    <property type="entry name" value="Radical_SAM"/>
    <property type="match status" value="1"/>
</dbReference>
<dbReference type="SFLD" id="SFLDG01067">
    <property type="entry name" value="SPASM/twitch_domain_containing"/>
    <property type="match status" value="1"/>
</dbReference>
<dbReference type="SMART" id="SM00729">
    <property type="entry name" value="Elp3"/>
    <property type="match status" value="1"/>
</dbReference>
<keyword evidence="3" id="KW-0408">Iron</keyword>
<dbReference type="CDD" id="cd01335">
    <property type="entry name" value="Radical_SAM"/>
    <property type="match status" value="1"/>
</dbReference>
<evidence type="ECO:0000256" key="1">
    <source>
        <dbReference type="ARBA" id="ARBA00022691"/>
    </source>
</evidence>
<accession>A0A2H0V1G1</accession>
<name>A0A2H0V1G1_9BACT</name>
<dbReference type="GO" id="GO:0003824">
    <property type="term" value="F:catalytic activity"/>
    <property type="evidence" value="ECO:0007669"/>
    <property type="project" value="InterPro"/>
</dbReference>
<evidence type="ECO:0000256" key="2">
    <source>
        <dbReference type="ARBA" id="ARBA00022723"/>
    </source>
</evidence>
<dbReference type="InterPro" id="IPR007197">
    <property type="entry name" value="rSAM"/>
</dbReference>
<dbReference type="EMBL" id="PFAR01000044">
    <property type="protein sequence ID" value="PIR92921.1"/>
    <property type="molecule type" value="Genomic_DNA"/>
</dbReference>
<dbReference type="PROSITE" id="PS51918">
    <property type="entry name" value="RADICAL_SAM"/>
    <property type="match status" value="1"/>
</dbReference>
<dbReference type="Proteomes" id="UP000228626">
    <property type="component" value="Unassembled WGS sequence"/>
</dbReference>
<keyword evidence="4" id="KW-0411">Iron-sulfur</keyword>
<dbReference type="InterPro" id="IPR058240">
    <property type="entry name" value="rSAM_sf"/>
</dbReference>
<dbReference type="Pfam" id="PF13186">
    <property type="entry name" value="SPASM"/>
    <property type="match status" value="1"/>
</dbReference>
<sequence length="408" mass="47216">MVFLSASERRHAMYVRIRKERFGYVFFERFTRNVHFVETKENLEQLGREQLRKFVSRYYSGIGNAFHYEFVQSPENQFELGSPIGMYMEITRRCALDCRHCYKPDDPNAQLLTLEGWKRLIKELYDIGVFEIRLCGNEPLISPYFRQICEFISGLNLFLGINTCGFFGEQTREDLIALHPDFVAISIDGNEESHNQIRGPDSYQRAVMLLKKLSKTNIRRRINSVVSTLTLSTTEHTVKLADEFGADVSFIPFRPIGRHADFSAKCSIGRDQMWQSVQEVTRLRQQYPHLLLLTYFDVLGEHATYHHSMNFNSPCPARKNGFIGYSGDFYPCDFLRSLGRIYYCGNVAEHGFWPIWTSSPVLNGFRCLKHDKCKRCSHYMKKCYGGCISGSIASTGCPDDQLCFIDIQ</sequence>
<dbReference type="AlphaFoldDB" id="A0A2H0V1G1"/>
<protein>
    <recommendedName>
        <fullName evidence="5">Radical SAM core domain-containing protein</fullName>
    </recommendedName>
</protein>
<keyword evidence="2" id="KW-0479">Metal-binding</keyword>
<gene>
    <name evidence="6" type="ORF">COT99_03695</name>
</gene>
<keyword evidence="1" id="KW-0949">S-adenosyl-L-methionine</keyword>
<dbReference type="SFLD" id="SFLDG01386">
    <property type="entry name" value="main_SPASM_domain-containing"/>
    <property type="match status" value="1"/>
</dbReference>
<evidence type="ECO:0000256" key="4">
    <source>
        <dbReference type="ARBA" id="ARBA00023014"/>
    </source>
</evidence>
<reference evidence="7" key="1">
    <citation type="submission" date="2017-09" db="EMBL/GenBank/DDBJ databases">
        <title>Depth-based differentiation of microbial function through sediment-hosted aquifers and enrichment of novel symbionts in the deep terrestrial subsurface.</title>
        <authorList>
            <person name="Probst A.J."/>
            <person name="Ladd B."/>
            <person name="Jarett J.K."/>
            <person name="Geller-Mcgrath D.E."/>
            <person name="Sieber C.M.K."/>
            <person name="Emerson J.B."/>
            <person name="Anantharaman K."/>
            <person name="Thomas B.C."/>
            <person name="Malmstrom R."/>
            <person name="Stieglmeier M."/>
            <person name="Klingl A."/>
            <person name="Woyke T."/>
            <person name="Ryan C.M."/>
            <person name="Banfield J.F."/>
        </authorList>
    </citation>
    <scope>NUCLEOTIDE SEQUENCE [LARGE SCALE GENOMIC DNA]</scope>
</reference>
<evidence type="ECO:0000259" key="5">
    <source>
        <dbReference type="PROSITE" id="PS51918"/>
    </source>
</evidence>
<dbReference type="InterPro" id="IPR006638">
    <property type="entry name" value="Elp3/MiaA/NifB-like_rSAM"/>
</dbReference>
<dbReference type="Pfam" id="PF04055">
    <property type="entry name" value="Radical_SAM"/>
    <property type="match status" value="1"/>
</dbReference>
<dbReference type="Gene3D" id="3.20.20.70">
    <property type="entry name" value="Aldolase class I"/>
    <property type="match status" value="1"/>
</dbReference>
<dbReference type="InterPro" id="IPR013785">
    <property type="entry name" value="Aldolase_TIM"/>
</dbReference>
<dbReference type="InterPro" id="IPR023885">
    <property type="entry name" value="4Fe4S-binding_SPASM_dom"/>
</dbReference>
<evidence type="ECO:0000313" key="7">
    <source>
        <dbReference type="Proteomes" id="UP000228626"/>
    </source>
</evidence>
<dbReference type="SUPFAM" id="SSF102114">
    <property type="entry name" value="Radical SAM enzymes"/>
    <property type="match status" value="1"/>
</dbReference>
<dbReference type="GO" id="GO:0051536">
    <property type="term" value="F:iron-sulfur cluster binding"/>
    <property type="evidence" value="ECO:0007669"/>
    <property type="project" value="UniProtKB-KW"/>
</dbReference>
<dbReference type="PANTHER" id="PTHR11228">
    <property type="entry name" value="RADICAL SAM DOMAIN PROTEIN"/>
    <property type="match status" value="1"/>
</dbReference>
<proteinExistence type="predicted"/>
<comment type="caution">
    <text evidence="6">The sequence shown here is derived from an EMBL/GenBank/DDBJ whole genome shotgun (WGS) entry which is preliminary data.</text>
</comment>
<organism evidence="6 7">
    <name type="scientific">Candidatus Falkowbacteria bacterium CG10_big_fil_rev_8_21_14_0_10_43_10</name>
    <dbReference type="NCBI Taxonomy" id="1974567"/>
    <lineage>
        <taxon>Bacteria</taxon>
        <taxon>Candidatus Falkowiibacteriota</taxon>
    </lineage>
</organism>
<evidence type="ECO:0000313" key="6">
    <source>
        <dbReference type="EMBL" id="PIR92921.1"/>
    </source>
</evidence>
<dbReference type="InterPro" id="IPR050377">
    <property type="entry name" value="Radical_SAM_PqqE_MftC-like"/>
</dbReference>
<evidence type="ECO:0000256" key="3">
    <source>
        <dbReference type="ARBA" id="ARBA00023004"/>
    </source>
</evidence>
<dbReference type="GO" id="GO:0046872">
    <property type="term" value="F:metal ion binding"/>
    <property type="evidence" value="ECO:0007669"/>
    <property type="project" value="UniProtKB-KW"/>
</dbReference>